<dbReference type="GO" id="GO:0046872">
    <property type="term" value="F:metal ion binding"/>
    <property type="evidence" value="ECO:0007669"/>
    <property type="project" value="UniProtKB-KW"/>
</dbReference>
<evidence type="ECO:0000256" key="5">
    <source>
        <dbReference type="ARBA" id="ARBA00023277"/>
    </source>
</evidence>
<evidence type="ECO:0000256" key="2">
    <source>
        <dbReference type="ARBA" id="ARBA00022723"/>
    </source>
</evidence>
<comment type="caution">
    <text evidence="6">The sequence shown here is derived from an EMBL/GenBank/DDBJ whole genome shotgun (WGS) entry which is preliminary data.</text>
</comment>
<keyword evidence="4" id="KW-0460">Magnesium</keyword>
<evidence type="ECO:0000313" key="6">
    <source>
        <dbReference type="EMBL" id="NMR77120.1"/>
    </source>
</evidence>
<dbReference type="PANTHER" id="PTHR31609:SF1">
    <property type="entry name" value="CARBOHYDRATE DEACETYLASE"/>
    <property type="match status" value="1"/>
</dbReference>
<dbReference type="Gene3D" id="3.20.20.370">
    <property type="entry name" value="Glycoside hydrolase/deacetylase"/>
    <property type="match status" value="1"/>
</dbReference>
<organism evidence="6 7">
    <name type="scientific">Vibrio alginolyticus</name>
    <dbReference type="NCBI Taxonomy" id="663"/>
    <lineage>
        <taxon>Bacteria</taxon>
        <taxon>Pseudomonadati</taxon>
        <taxon>Pseudomonadota</taxon>
        <taxon>Gammaproteobacteria</taxon>
        <taxon>Vibrionales</taxon>
        <taxon>Vibrionaceae</taxon>
        <taxon>Vibrio</taxon>
    </lineage>
</organism>
<evidence type="ECO:0000313" key="7">
    <source>
        <dbReference type="Proteomes" id="UP000565155"/>
    </source>
</evidence>
<dbReference type="Proteomes" id="UP000565155">
    <property type="component" value="Unassembled WGS sequence"/>
</dbReference>
<reference evidence="6 7" key="1">
    <citation type="submission" date="2020-04" db="EMBL/GenBank/DDBJ databases">
        <title>Whole-genome sequencing of Vibrio spp. from China reveals different genetic environments of blaCTX-M-14 among diverse lineages.</title>
        <authorList>
            <person name="Zheng Z."/>
            <person name="Ye L."/>
            <person name="Chen S."/>
        </authorList>
    </citation>
    <scope>NUCLEOTIDE SEQUENCE [LARGE SCALE GENOMIC DNA]</scope>
    <source>
        <strain evidence="6 7">Vb1636</strain>
    </source>
</reference>
<accession>A0A7Y0N2H7</accession>
<protein>
    <submittedName>
        <fullName evidence="6">ChbG/HpnK family deacetylase</fullName>
    </submittedName>
</protein>
<dbReference type="RefSeq" id="WP_169629599.1">
    <property type="nucleotide sequence ID" value="NZ_JABCMA010000454.1"/>
</dbReference>
<sequence length="66" mass="7082">MKVIFNADDFGLTQGVNNGIVKSHQDGVVKSTTMMVGMDAEQHAIELANQNPDLKIGVHLRFTAGA</sequence>
<dbReference type="GO" id="GO:0005975">
    <property type="term" value="P:carbohydrate metabolic process"/>
    <property type="evidence" value="ECO:0007669"/>
    <property type="project" value="InterPro"/>
</dbReference>
<dbReference type="InterPro" id="IPR011330">
    <property type="entry name" value="Glyco_hydro/deAcase_b/a-brl"/>
</dbReference>
<keyword evidence="5" id="KW-0119">Carbohydrate metabolism</keyword>
<gene>
    <name evidence="6" type="ORF">HKB35_26430</name>
</gene>
<name>A0A7Y0N2H7_VIBAL</name>
<dbReference type="Pfam" id="PF04794">
    <property type="entry name" value="YdjC"/>
    <property type="match status" value="1"/>
</dbReference>
<comment type="cofactor">
    <cofactor evidence="1">
        <name>Mg(2+)</name>
        <dbReference type="ChEBI" id="CHEBI:18420"/>
    </cofactor>
</comment>
<dbReference type="EMBL" id="JABCMA010000454">
    <property type="protein sequence ID" value="NMR77120.1"/>
    <property type="molecule type" value="Genomic_DNA"/>
</dbReference>
<evidence type="ECO:0000256" key="1">
    <source>
        <dbReference type="ARBA" id="ARBA00001946"/>
    </source>
</evidence>
<dbReference type="PANTHER" id="PTHR31609">
    <property type="entry name" value="YDJC DEACETYLASE FAMILY MEMBER"/>
    <property type="match status" value="1"/>
</dbReference>
<keyword evidence="2" id="KW-0479">Metal-binding</keyword>
<dbReference type="InterPro" id="IPR006879">
    <property type="entry name" value="YdjC-like"/>
</dbReference>
<evidence type="ECO:0000256" key="4">
    <source>
        <dbReference type="ARBA" id="ARBA00022842"/>
    </source>
</evidence>
<keyword evidence="3" id="KW-0378">Hydrolase</keyword>
<proteinExistence type="predicted"/>
<dbReference type="GO" id="GO:0019213">
    <property type="term" value="F:deacetylase activity"/>
    <property type="evidence" value="ECO:0007669"/>
    <property type="project" value="TreeGrafter"/>
</dbReference>
<evidence type="ECO:0000256" key="3">
    <source>
        <dbReference type="ARBA" id="ARBA00022801"/>
    </source>
</evidence>
<dbReference type="SUPFAM" id="SSF88713">
    <property type="entry name" value="Glycoside hydrolase/deacetylase"/>
    <property type="match status" value="1"/>
</dbReference>
<dbReference type="GO" id="GO:0016787">
    <property type="term" value="F:hydrolase activity"/>
    <property type="evidence" value="ECO:0007669"/>
    <property type="project" value="UniProtKB-KW"/>
</dbReference>
<dbReference type="AlphaFoldDB" id="A0A7Y0N2H7"/>
<feature type="non-terminal residue" evidence="6">
    <location>
        <position position="66"/>
    </location>
</feature>